<keyword evidence="3 7" id="KW-0547">Nucleotide-binding</keyword>
<dbReference type="CDD" id="cd01673">
    <property type="entry name" value="dNK"/>
    <property type="match status" value="1"/>
</dbReference>
<dbReference type="GO" id="GO:0005524">
    <property type="term" value="F:ATP binding"/>
    <property type="evidence" value="ECO:0007669"/>
    <property type="project" value="UniProtKB-KW"/>
</dbReference>
<evidence type="ECO:0000256" key="7">
    <source>
        <dbReference type="PIRSR" id="PIRSR000705-3"/>
    </source>
</evidence>
<dbReference type="RefSeq" id="WP_103297672.1">
    <property type="nucleotide sequence ID" value="NZ_JALCXZ010000010.1"/>
</dbReference>
<feature type="binding site" evidence="7">
    <location>
        <begin position="133"/>
        <end position="137"/>
    </location>
    <ligand>
        <name>ATP</name>
        <dbReference type="ChEBI" id="CHEBI:30616"/>
    </ligand>
</feature>
<organism evidence="9 11">
    <name type="scientific">Staphylococcus petrasii</name>
    <dbReference type="NCBI Taxonomy" id="1276936"/>
    <lineage>
        <taxon>Bacteria</taxon>
        <taxon>Bacillati</taxon>
        <taxon>Bacillota</taxon>
        <taxon>Bacilli</taxon>
        <taxon>Bacillales</taxon>
        <taxon>Staphylococcaceae</taxon>
        <taxon>Staphylococcus</taxon>
    </lineage>
</organism>
<proteinExistence type="inferred from homology"/>
<feature type="active site" description="Proton acceptor" evidence="6">
    <location>
        <position position="81"/>
    </location>
</feature>
<dbReference type="InterPro" id="IPR031314">
    <property type="entry name" value="DNK_dom"/>
</dbReference>
<evidence type="ECO:0000259" key="8">
    <source>
        <dbReference type="Pfam" id="PF01712"/>
    </source>
</evidence>
<dbReference type="EMBL" id="SRLS01000014">
    <property type="protein sequence ID" value="TGE16471.1"/>
    <property type="molecule type" value="Genomic_DNA"/>
</dbReference>
<evidence type="ECO:0000256" key="4">
    <source>
        <dbReference type="ARBA" id="ARBA00022777"/>
    </source>
</evidence>
<feature type="domain" description="Deoxynucleoside kinase" evidence="8">
    <location>
        <begin position="6"/>
        <end position="199"/>
    </location>
</feature>
<dbReference type="Proteomes" id="UP000297598">
    <property type="component" value="Unassembled WGS sequence"/>
</dbReference>
<evidence type="ECO:0000313" key="10">
    <source>
        <dbReference type="EMBL" id="TGE16471.1"/>
    </source>
</evidence>
<evidence type="ECO:0000256" key="3">
    <source>
        <dbReference type="ARBA" id="ARBA00022741"/>
    </source>
</evidence>
<reference evidence="9 11" key="1">
    <citation type="submission" date="2018-06" db="EMBL/GenBank/DDBJ databases">
        <authorList>
            <consortium name="Pathogen Informatics"/>
            <person name="Doyle S."/>
        </authorList>
    </citation>
    <scope>NUCLEOTIDE SEQUENCE [LARGE SCALE GENOMIC DNA]</scope>
    <source>
        <strain evidence="9 11">NCTC13830</strain>
    </source>
</reference>
<protein>
    <submittedName>
        <fullName evidence="10">Deoxynucleoside kinase</fullName>
    </submittedName>
    <submittedName>
        <fullName evidence="9">Deoxypurine kinase</fullName>
        <ecNumber evidence="9">2.7.1.113</ecNumber>
    </submittedName>
</protein>
<evidence type="ECO:0000313" key="11">
    <source>
        <dbReference type="Proteomes" id="UP000254047"/>
    </source>
</evidence>
<evidence type="ECO:0000256" key="2">
    <source>
        <dbReference type="ARBA" id="ARBA00022679"/>
    </source>
</evidence>
<dbReference type="Gene3D" id="3.40.50.300">
    <property type="entry name" value="P-loop containing nucleotide triphosphate hydrolases"/>
    <property type="match status" value="1"/>
</dbReference>
<dbReference type="Proteomes" id="UP000254047">
    <property type="component" value="Unassembled WGS sequence"/>
</dbReference>
<dbReference type="EC" id="2.7.1.113" evidence="9"/>
<dbReference type="OrthoDB" id="9776634at2"/>
<dbReference type="InterPro" id="IPR027417">
    <property type="entry name" value="P-loop_NTPase"/>
</dbReference>
<gene>
    <name evidence="9" type="primary">dgk</name>
    <name evidence="10" type="ORF">BJR09_08980</name>
    <name evidence="9" type="ORF">NCTC13830_02455</name>
</gene>
<keyword evidence="5 7" id="KW-0067">ATP-binding</keyword>
<evidence type="ECO:0000313" key="12">
    <source>
        <dbReference type="Proteomes" id="UP000297598"/>
    </source>
</evidence>
<dbReference type="Pfam" id="PF01712">
    <property type="entry name" value="dNK"/>
    <property type="match status" value="1"/>
</dbReference>
<evidence type="ECO:0000256" key="5">
    <source>
        <dbReference type="ARBA" id="ARBA00022840"/>
    </source>
</evidence>
<keyword evidence="4 9" id="KW-0418">Kinase</keyword>
<comment type="similarity">
    <text evidence="1">Belongs to the DCK/DGK family.</text>
</comment>
<dbReference type="PIRSF" id="PIRSF000705">
    <property type="entry name" value="DNK"/>
    <property type="match status" value="1"/>
</dbReference>
<dbReference type="GO" id="GO:0004138">
    <property type="term" value="F:deoxyguanosine kinase activity"/>
    <property type="evidence" value="ECO:0007669"/>
    <property type="project" value="UniProtKB-EC"/>
</dbReference>
<dbReference type="EMBL" id="UHDO01000001">
    <property type="protein sequence ID" value="SUM45061.1"/>
    <property type="molecule type" value="Genomic_DNA"/>
</dbReference>
<dbReference type="InterPro" id="IPR050566">
    <property type="entry name" value="Deoxyribonucleoside_kinase"/>
</dbReference>
<sequence>MNKPFIAIEGPIGVGKSSLAHKLSQTLNYYEEKEIIDENPFLSDFYDDISKWSFQTEMFFLCNRYKQAKDIAEMKQGVVSDYHIYKNKLFARNTLDDAEFDKFNRIFDILTEDIEMPNMIIFLDADLSILKKRIAKRNRSFEHQIEDDYLLNLKRDYLALYEALKQEGANVVLINTSDIDFVNNEADYQYILEQIKPMIGDSEHE</sequence>
<keyword evidence="12" id="KW-1185">Reference proteome</keyword>
<dbReference type="SUPFAM" id="SSF52540">
    <property type="entry name" value="P-loop containing nucleoside triphosphate hydrolases"/>
    <property type="match status" value="1"/>
</dbReference>
<feature type="binding site" evidence="7">
    <location>
        <begin position="10"/>
        <end position="18"/>
    </location>
    <ligand>
        <name>ATP</name>
        <dbReference type="ChEBI" id="CHEBI:30616"/>
    </ligand>
</feature>
<accession>A0A380G507</accession>
<dbReference type="InterPro" id="IPR002624">
    <property type="entry name" value="DCK/DGK"/>
</dbReference>
<evidence type="ECO:0000256" key="1">
    <source>
        <dbReference type="ARBA" id="ARBA00007420"/>
    </source>
</evidence>
<dbReference type="FunFam" id="3.40.50.300:FF:000659">
    <property type="entry name" value="Deoxyguanosine kinase"/>
    <property type="match status" value="1"/>
</dbReference>
<dbReference type="GO" id="GO:0005737">
    <property type="term" value="C:cytoplasm"/>
    <property type="evidence" value="ECO:0007669"/>
    <property type="project" value="TreeGrafter"/>
</dbReference>
<keyword evidence="2 9" id="KW-0808">Transferase</keyword>
<dbReference type="PANTHER" id="PTHR10513:SF46">
    <property type="entry name" value="DEOXYGUANOSINE KINASE"/>
    <property type="match status" value="1"/>
</dbReference>
<evidence type="ECO:0000313" key="9">
    <source>
        <dbReference type="EMBL" id="SUM45061.1"/>
    </source>
</evidence>
<dbReference type="AlphaFoldDB" id="A0A380G507"/>
<name>A0A380G507_9STAP</name>
<evidence type="ECO:0000256" key="6">
    <source>
        <dbReference type="PIRSR" id="PIRSR000705-1"/>
    </source>
</evidence>
<reference evidence="10 12" key="2">
    <citation type="submission" date="2019-04" db="EMBL/GenBank/DDBJ databases">
        <title>Genomic characterization of Staphylococcus petrasii strains.</title>
        <authorList>
            <person name="Vrbovska V."/>
            <person name="Kovarovic V."/>
            <person name="Maslanova I."/>
            <person name="Indrakova A."/>
            <person name="Petras P."/>
            <person name="Sedo O."/>
            <person name="Svec P."/>
            <person name="Fisarova L."/>
            <person name="Sedlacek I."/>
            <person name="Doskar J."/>
            <person name="Pantucek R."/>
        </authorList>
    </citation>
    <scope>NUCLEOTIDE SEQUENCE [LARGE SCALE GENOMIC DNA]</scope>
    <source>
        <strain evidence="10 12">P5404</strain>
    </source>
</reference>
<dbReference type="PANTHER" id="PTHR10513">
    <property type="entry name" value="DEOXYNUCLEOSIDE KINASE"/>
    <property type="match status" value="1"/>
</dbReference>